<dbReference type="EMBL" id="BKCP01005405">
    <property type="protein sequence ID" value="GER37704.1"/>
    <property type="molecule type" value="Genomic_DNA"/>
</dbReference>
<keyword evidence="2" id="KW-1185">Reference proteome</keyword>
<dbReference type="InterPro" id="IPR004158">
    <property type="entry name" value="DUF247_pln"/>
</dbReference>
<evidence type="ECO:0000313" key="2">
    <source>
        <dbReference type="Proteomes" id="UP000325081"/>
    </source>
</evidence>
<comment type="caution">
    <text evidence="1">The sequence shown here is derived from an EMBL/GenBank/DDBJ whole genome shotgun (WGS) entry which is preliminary data.</text>
</comment>
<reference evidence="2" key="1">
    <citation type="journal article" date="2019" name="Curr. Biol.">
        <title>Genome Sequence of Striga asiatica Provides Insight into the Evolution of Plant Parasitism.</title>
        <authorList>
            <person name="Yoshida S."/>
            <person name="Kim S."/>
            <person name="Wafula E.K."/>
            <person name="Tanskanen J."/>
            <person name="Kim Y.M."/>
            <person name="Honaas L."/>
            <person name="Yang Z."/>
            <person name="Spallek T."/>
            <person name="Conn C.E."/>
            <person name="Ichihashi Y."/>
            <person name="Cheong K."/>
            <person name="Cui S."/>
            <person name="Der J.P."/>
            <person name="Gundlach H."/>
            <person name="Jiao Y."/>
            <person name="Hori C."/>
            <person name="Ishida J.K."/>
            <person name="Kasahara H."/>
            <person name="Kiba T."/>
            <person name="Kim M.S."/>
            <person name="Koo N."/>
            <person name="Laohavisit A."/>
            <person name="Lee Y.H."/>
            <person name="Lumba S."/>
            <person name="McCourt P."/>
            <person name="Mortimer J.C."/>
            <person name="Mutuku J.M."/>
            <person name="Nomura T."/>
            <person name="Sasaki-Sekimoto Y."/>
            <person name="Seto Y."/>
            <person name="Wang Y."/>
            <person name="Wakatake T."/>
            <person name="Sakakibara H."/>
            <person name="Demura T."/>
            <person name="Yamaguchi S."/>
            <person name="Yoneyama K."/>
            <person name="Manabe R.I."/>
            <person name="Nelson D.C."/>
            <person name="Schulman A.H."/>
            <person name="Timko M.P."/>
            <person name="dePamphilis C.W."/>
            <person name="Choi D."/>
            <person name="Shirasu K."/>
        </authorList>
    </citation>
    <scope>NUCLEOTIDE SEQUENCE [LARGE SCALE GENOMIC DNA]</scope>
    <source>
        <strain evidence="2">cv. UVA1</strain>
    </source>
</reference>
<evidence type="ECO:0000313" key="1">
    <source>
        <dbReference type="EMBL" id="GER37704.1"/>
    </source>
</evidence>
<organism evidence="1 2">
    <name type="scientific">Striga asiatica</name>
    <name type="common">Asiatic witchweed</name>
    <name type="synonym">Buchnera asiatica</name>
    <dbReference type="NCBI Taxonomy" id="4170"/>
    <lineage>
        <taxon>Eukaryota</taxon>
        <taxon>Viridiplantae</taxon>
        <taxon>Streptophyta</taxon>
        <taxon>Embryophyta</taxon>
        <taxon>Tracheophyta</taxon>
        <taxon>Spermatophyta</taxon>
        <taxon>Magnoliopsida</taxon>
        <taxon>eudicotyledons</taxon>
        <taxon>Gunneridae</taxon>
        <taxon>Pentapetalae</taxon>
        <taxon>asterids</taxon>
        <taxon>lamiids</taxon>
        <taxon>Lamiales</taxon>
        <taxon>Orobanchaceae</taxon>
        <taxon>Buchnereae</taxon>
        <taxon>Striga</taxon>
    </lineage>
</organism>
<protein>
    <submittedName>
        <fullName evidence="1">Uncharacterized protein</fullName>
    </submittedName>
</protein>
<accession>A0A5A7PY88</accession>
<name>A0A5A7PY88_STRAF</name>
<dbReference type="PANTHER" id="PTHR31170:SF17">
    <property type="match status" value="1"/>
</dbReference>
<proteinExistence type="predicted"/>
<dbReference type="Pfam" id="PF03140">
    <property type="entry name" value="DUF247"/>
    <property type="match status" value="2"/>
</dbReference>
<dbReference type="AlphaFoldDB" id="A0A5A7PY88"/>
<sequence length="696" mass="81516">MSETRDPVLVHFESMLRRQPTTTSSSPSIFRVDRDNRQGSENLYEPKLVSIGPYYHQTAHLQKMEARKLAYLKCLVKRCGESTFEECVAAVWSLEEKARKSYSEPIELPSPEQMVKILVFDGIFVVELLRKIEMVELREMNDPIFQYQHFGDMVGRDLMLVENQVPFFVLHKLFTMTRSKDDPYGDILFHIRDFAYCISPWDTDINSVENLEEYNKNHLLGLVYQILFKEIIKADRPVDEEIVERYLRRDSELQQETRDHVSDDIYSLILQLPSSPSSSPTFDDDSENLYNPKFVSIGPFHHQTPHLQKMQPHKLAYLKGLLARRDESTVNRYVVAVRSLEEKARNSYSKPIELDQDEHVKILVVDGLFVVELLRKNRLHELREMNDPIFGKGQYVLDMVLRDLMLVENQVPFFVLLRLFAMTRGWDPWDDIFHLLRCFAHNISLSAYDFLSTIKPEENNTDNHLLGVVCKILFGNLIDEELVEKRAEIKRSNCLNVTFVYKNLFSLFGKLKAQRPVGLKFLAVSKLQETGVEFKRTDGSIDITFDGGVLRIPRLGVDEHTESVLRNLITYEQFLTDYQPSYVTDHITFLKFLVKRPTDVQILRRHGILENFLGQDQMVCNVFRSLGKNEDDVDSWCDFRYTDVQEAVNRYCNRRVIRLKAVLRRWMAELWQKYFNSPWSFIKFCAAYFVGRSDLA</sequence>
<dbReference type="PANTHER" id="PTHR31170">
    <property type="entry name" value="BNAC04G53230D PROTEIN"/>
    <property type="match status" value="1"/>
</dbReference>
<dbReference type="OrthoDB" id="759379at2759"/>
<gene>
    <name evidence="1" type="ORF">STAS_14119</name>
</gene>
<dbReference type="Proteomes" id="UP000325081">
    <property type="component" value="Unassembled WGS sequence"/>
</dbReference>